<dbReference type="GO" id="GO:0005634">
    <property type="term" value="C:nucleus"/>
    <property type="evidence" value="ECO:0007669"/>
    <property type="project" value="UniProtKB-SubCell"/>
</dbReference>
<dbReference type="PROSITE" id="PS50891">
    <property type="entry name" value="LOB"/>
    <property type="match status" value="2"/>
</dbReference>
<accession>A0A4Y7K3E3</accession>
<reference evidence="6 7" key="1">
    <citation type="journal article" date="2018" name="Science">
        <title>The opium poppy genome and morphinan production.</title>
        <authorList>
            <person name="Guo L."/>
            <person name="Winzer T."/>
            <person name="Yang X."/>
            <person name="Li Y."/>
            <person name="Ning Z."/>
            <person name="He Z."/>
            <person name="Teodor R."/>
            <person name="Lu Y."/>
            <person name="Bowser T.A."/>
            <person name="Graham I.A."/>
            <person name="Ye K."/>
        </authorList>
    </citation>
    <scope>NUCLEOTIDE SEQUENCE [LARGE SCALE GENOMIC DNA]</scope>
    <source>
        <strain evidence="7">cv. HN1</strain>
        <tissue evidence="6">Leaves</tissue>
    </source>
</reference>
<dbReference type="InterPro" id="IPR004883">
    <property type="entry name" value="LOB"/>
</dbReference>
<dbReference type="OMA" id="QKFASIH"/>
<sequence>MESEEEEDDIGEQKKIPLLITRDYLTSSPSHSAMSTTSPRCPLPCHPQIPRFPHSPATLPHIAIICVFVLLLTKNFIRSCFPKQSSSIRITVFFIKKLLQGLQLMAPCEKCRHNQKRCPADCSYVQYFPAGRRDDFVAVNVVFGSIKFLSVVNEAPEQNLASESLIRHARARIADRVNGFSGTAYQLRNRVNELRAELTERGIPIGGDIIPQIEAEQLEAEQPVVHNGGPCGACRHQRKQCPANCSLRAIFTPQRNADLNNVLALYGVPKFKSNMDRVDAAERRLAAERMIQESRAWNEFPGRGFEVLINTLNQEVQRLTRTLELAKLPFKKRLGG</sequence>
<dbReference type="PANTHER" id="PTHR31301">
    <property type="entry name" value="LOB DOMAIN-CONTAINING PROTEIN 4-RELATED"/>
    <property type="match status" value="1"/>
</dbReference>
<name>A0A4Y7K3E3_PAPSO</name>
<dbReference type="Pfam" id="PF03195">
    <property type="entry name" value="LOB"/>
    <property type="match status" value="2"/>
</dbReference>
<feature type="domain" description="LOB" evidence="5">
    <location>
        <begin position="229"/>
        <end position="330"/>
    </location>
</feature>
<proteinExistence type="inferred from homology"/>
<dbReference type="Proteomes" id="UP000316621">
    <property type="component" value="Chromosome 6"/>
</dbReference>
<feature type="domain" description="LOB" evidence="5">
    <location>
        <begin position="106"/>
        <end position="205"/>
    </location>
</feature>
<keyword evidence="3" id="KW-0217">Developmental protein</keyword>
<organism evidence="6 7">
    <name type="scientific">Papaver somniferum</name>
    <name type="common">Opium poppy</name>
    <dbReference type="NCBI Taxonomy" id="3469"/>
    <lineage>
        <taxon>Eukaryota</taxon>
        <taxon>Viridiplantae</taxon>
        <taxon>Streptophyta</taxon>
        <taxon>Embryophyta</taxon>
        <taxon>Tracheophyta</taxon>
        <taxon>Spermatophyta</taxon>
        <taxon>Magnoliopsida</taxon>
        <taxon>Ranunculales</taxon>
        <taxon>Papaveraceae</taxon>
        <taxon>Papaveroideae</taxon>
        <taxon>Papaver</taxon>
    </lineage>
</organism>
<dbReference type="Gramene" id="RZC66781">
    <property type="protein sequence ID" value="RZC66781"/>
    <property type="gene ID" value="C5167_010474"/>
</dbReference>
<gene>
    <name evidence="6" type="ORF">C5167_010474</name>
</gene>
<evidence type="ECO:0000313" key="7">
    <source>
        <dbReference type="Proteomes" id="UP000316621"/>
    </source>
</evidence>
<protein>
    <recommendedName>
        <fullName evidence="5">LOB domain-containing protein</fullName>
    </recommendedName>
</protein>
<evidence type="ECO:0000256" key="3">
    <source>
        <dbReference type="ARBA" id="ARBA00022473"/>
    </source>
</evidence>
<evidence type="ECO:0000256" key="1">
    <source>
        <dbReference type="ARBA" id="ARBA00004123"/>
    </source>
</evidence>
<evidence type="ECO:0000259" key="5">
    <source>
        <dbReference type="PROSITE" id="PS50891"/>
    </source>
</evidence>
<evidence type="ECO:0000313" key="6">
    <source>
        <dbReference type="EMBL" id="RZC66781.1"/>
    </source>
</evidence>
<dbReference type="PANTHER" id="PTHR31301:SF83">
    <property type="entry name" value="PROTEIN ASYMMETRIC LEAVES 2"/>
    <property type="match status" value="1"/>
</dbReference>
<dbReference type="AlphaFoldDB" id="A0A4Y7K3E3"/>
<keyword evidence="7" id="KW-1185">Reference proteome</keyword>
<keyword evidence="4" id="KW-0539">Nucleus</keyword>
<comment type="subcellular location">
    <subcellularLocation>
        <location evidence="1">Nucleus</location>
    </subcellularLocation>
</comment>
<evidence type="ECO:0000256" key="4">
    <source>
        <dbReference type="ARBA" id="ARBA00023242"/>
    </source>
</evidence>
<evidence type="ECO:0000256" key="2">
    <source>
        <dbReference type="ARBA" id="ARBA00005474"/>
    </source>
</evidence>
<dbReference type="EMBL" id="CM010720">
    <property type="protein sequence ID" value="RZC66781.1"/>
    <property type="molecule type" value="Genomic_DNA"/>
</dbReference>
<comment type="similarity">
    <text evidence="2">Belongs to the LOB domain-containing protein family.</text>
</comment>